<dbReference type="AlphaFoldDB" id="A0AAD4N2S6"/>
<feature type="transmembrane region" description="Helical" evidence="1">
    <location>
        <begin position="52"/>
        <end position="74"/>
    </location>
</feature>
<comment type="caution">
    <text evidence="2">The sequence shown here is derived from an EMBL/GenBank/DDBJ whole genome shotgun (WGS) entry which is preliminary data.</text>
</comment>
<gene>
    <name evidence="2" type="ORF">DdX_08034</name>
</gene>
<keyword evidence="1" id="KW-1133">Transmembrane helix</keyword>
<organism evidence="2 3">
    <name type="scientific">Ditylenchus destructor</name>
    <dbReference type="NCBI Taxonomy" id="166010"/>
    <lineage>
        <taxon>Eukaryota</taxon>
        <taxon>Metazoa</taxon>
        <taxon>Ecdysozoa</taxon>
        <taxon>Nematoda</taxon>
        <taxon>Chromadorea</taxon>
        <taxon>Rhabditida</taxon>
        <taxon>Tylenchina</taxon>
        <taxon>Tylenchomorpha</taxon>
        <taxon>Sphaerularioidea</taxon>
        <taxon>Anguinidae</taxon>
        <taxon>Anguininae</taxon>
        <taxon>Ditylenchus</taxon>
    </lineage>
</organism>
<accession>A0AAD4N2S6</accession>
<reference evidence="2" key="1">
    <citation type="submission" date="2022-01" db="EMBL/GenBank/DDBJ databases">
        <title>Genome Sequence Resource for Two Populations of Ditylenchus destructor, the Migratory Endoparasitic Phytonematode.</title>
        <authorList>
            <person name="Zhang H."/>
            <person name="Lin R."/>
            <person name="Xie B."/>
        </authorList>
    </citation>
    <scope>NUCLEOTIDE SEQUENCE</scope>
    <source>
        <strain evidence="2">BazhouSP</strain>
    </source>
</reference>
<keyword evidence="1" id="KW-0812">Transmembrane</keyword>
<evidence type="ECO:0000313" key="2">
    <source>
        <dbReference type="EMBL" id="KAI1715710.1"/>
    </source>
</evidence>
<evidence type="ECO:0000313" key="3">
    <source>
        <dbReference type="Proteomes" id="UP001201812"/>
    </source>
</evidence>
<sequence length="152" mass="17595">MSCTSNLSEKQANALFLRFTLKYANRFPIELLGNGQTLIYIRAQLKTAKMHYIMLTALLVVLFQCSASGLPIAYNNPLFGNKFSLVRQQDMDPNEMFGPTFFEIHRETRMDPAWNHMRHIGLGKRLFDDTNRWKSNANKGHRTWAMIGLGRR</sequence>
<dbReference type="EMBL" id="JAKKPZ010000011">
    <property type="protein sequence ID" value="KAI1715710.1"/>
    <property type="molecule type" value="Genomic_DNA"/>
</dbReference>
<protein>
    <submittedName>
        <fullName evidence="2">Uncharacterized protein</fullName>
    </submittedName>
</protein>
<evidence type="ECO:0000256" key="1">
    <source>
        <dbReference type="SAM" id="Phobius"/>
    </source>
</evidence>
<keyword evidence="1" id="KW-0472">Membrane</keyword>
<keyword evidence="3" id="KW-1185">Reference proteome</keyword>
<proteinExistence type="predicted"/>
<dbReference type="Proteomes" id="UP001201812">
    <property type="component" value="Unassembled WGS sequence"/>
</dbReference>
<name>A0AAD4N2S6_9BILA</name>